<dbReference type="GO" id="GO:0055085">
    <property type="term" value="P:transmembrane transport"/>
    <property type="evidence" value="ECO:0007669"/>
    <property type="project" value="InterPro"/>
</dbReference>
<protein>
    <submittedName>
        <fullName evidence="10">Carbohydrate ABC transporter permease</fullName>
    </submittedName>
</protein>
<dbReference type="PANTHER" id="PTHR32243">
    <property type="entry name" value="MALTOSE TRANSPORT SYSTEM PERMEASE-RELATED"/>
    <property type="match status" value="1"/>
</dbReference>
<feature type="transmembrane region" description="Helical" evidence="7">
    <location>
        <begin position="34"/>
        <end position="56"/>
    </location>
</feature>
<dbReference type="PANTHER" id="PTHR32243:SF18">
    <property type="entry name" value="INNER MEMBRANE ABC TRANSPORTER PERMEASE PROTEIN YCJP"/>
    <property type="match status" value="1"/>
</dbReference>
<evidence type="ECO:0000256" key="4">
    <source>
        <dbReference type="ARBA" id="ARBA00022692"/>
    </source>
</evidence>
<accession>A0A3N2QV53</accession>
<evidence type="ECO:0000256" key="1">
    <source>
        <dbReference type="ARBA" id="ARBA00004651"/>
    </source>
</evidence>
<feature type="transmembrane region" description="Helical" evidence="7">
    <location>
        <begin position="132"/>
        <end position="154"/>
    </location>
</feature>
<keyword evidence="4 7" id="KW-0812">Transmembrane</keyword>
<keyword evidence="3" id="KW-1003">Cell membrane</keyword>
<feature type="transmembrane region" description="Helical" evidence="7">
    <location>
        <begin position="96"/>
        <end position="120"/>
    </location>
</feature>
<evidence type="ECO:0000256" key="8">
    <source>
        <dbReference type="SAM" id="MobiDB-lite"/>
    </source>
</evidence>
<keyword evidence="2 7" id="KW-0813">Transport</keyword>
<evidence type="ECO:0000256" key="6">
    <source>
        <dbReference type="ARBA" id="ARBA00023136"/>
    </source>
</evidence>
<dbReference type="Pfam" id="PF00528">
    <property type="entry name" value="BPD_transp_1"/>
    <property type="match status" value="1"/>
</dbReference>
<dbReference type="OrthoDB" id="9815445at2"/>
<evidence type="ECO:0000256" key="3">
    <source>
        <dbReference type="ARBA" id="ARBA00022475"/>
    </source>
</evidence>
<sequence length="303" mass="33351">MTMAVTQDHGPAAAAARPAMPRTRRRRSLLGGPLRRAAIWLPLAALVVWTLGPFLISVSVSFKAPAQVFADPGLIPDEPTLDAYKRVIDRPGFRSALWNSVVIGFGSLILTLLIGVPAAYAFARFRFRGRHLMLLFALLPMLVPKVGLMFPLFLVAVELKAFDSRLFLILVFTGMLLPLAVWLLIGFFQAIPRELEEAAAVDGASQLRMLFHVVLPLSIPALLTVAVLAFREAWNEFELVLALTQTSASRTLPYELYLMQSATGIADYPLQNAFALLTILPLILVYLRIERYVAEGLLSGAVK</sequence>
<comment type="similarity">
    <text evidence="7">Belongs to the binding-protein-dependent transport system permease family.</text>
</comment>
<evidence type="ECO:0000256" key="7">
    <source>
        <dbReference type="RuleBase" id="RU363032"/>
    </source>
</evidence>
<organism evidence="10 11">
    <name type="scientific">Histidinibacterium lentulum</name>
    <dbReference type="NCBI Taxonomy" id="2480588"/>
    <lineage>
        <taxon>Bacteria</taxon>
        <taxon>Pseudomonadati</taxon>
        <taxon>Pseudomonadota</taxon>
        <taxon>Alphaproteobacteria</taxon>
        <taxon>Rhodobacterales</taxon>
        <taxon>Paracoccaceae</taxon>
        <taxon>Histidinibacterium</taxon>
    </lineage>
</organism>
<dbReference type="CDD" id="cd06261">
    <property type="entry name" value="TM_PBP2"/>
    <property type="match status" value="1"/>
</dbReference>
<dbReference type="SUPFAM" id="SSF161098">
    <property type="entry name" value="MetI-like"/>
    <property type="match status" value="1"/>
</dbReference>
<dbReference type="Proteomes" id="UP000268016">
    <property type="component" value="Unassembled WGS sequence"/>
</dbReference>
<gene>
    <name evidence="10" type="ORF">EAT49_15635</name>
</gene>
<dbReference type="InterPro" id="IPR000515">
    <property type="entry name" value="MetI-like"/>
</dbReference>
<dbReference type="InterPro" id="IPR050901">
    <property type="entry name" value="BP-dep_ABC_trans_perm"/>
</dbReference>
<dbReference type="AlphaFoldDB" id="A0A3N2QV53"/>
<evidence type="ECO:0000256" key="2">
    <source>
        <dbReference type="ARBA" id="ARBA00022448"/>
    </source>
</evidence>
<dbReference type="GO" id="GO:0005886">
    <property type="term" value="C:plasma membrane"/>
    <property type="evidence" value="ECO:0007669"/>
    <property type="project" value="UniProtKB-SubCell"/>
</dbReference>
<feature type="transmembrane region" description="Helical" evidence="7">
    <location>
        <begin position="209"/>
        <end position="230"/>
    </location>
</feature>
<evidence type="ECO:0000313" key="10">
    <source>
        <dbReference type="EMBL" id="ROT99050.1"/>
    </source>
</evidence>
<dbReference type="PROSITE" id="PS50928">
    <property type="entry name" value="ABC_TM1"/>
    <property type="match status" value="1"/>
</dbReference>
<keyword evidence="5 7" id="KW-1133">Transmembrane helix</keyword>
<feature type="compositionally biased region" description="Low complexity" evidence="8">
    <location>
        <begin position="10"/>
        <end position="21"/>
    </location>
</feature>
<evidence type="ECO:0000256" key="5">
    <source>
        <dbReference type="ARBA" id="ARBA00022989"/>
    </source>
</evidence>
<comment type="caution">
    <text evidence="10">The sequence shown here is derived from an EMBL/GenBank/DDBJ whole genome shotgun (WGS) entry which is preliminary data.</text>
</comment>
<proteinExistence type="inferred from homology"/>
<keyword evidence="11" id="KW-1185">Reference proteome</keyword>
<name>A0A3N2QV53_9RHOB</name>
<keyword evidence="6 7" id="KW-0472">Membrane</keyword>
<feature type="transmembrane region" description="Helical" evidence="7">
    <location>
        <begin position="166"/>
        <end position="188"/>
    </location>
</feature>
<feature type="region of interest" description="Disordered" evidence="8">
    <location>
        <begin position="1"/>
        <end position="24"/>
    </location>
</feature>
<dbReference type="InterPro" id="IPR035906">
    <property type="entry name" value="MetI-like_sf"/>
</dbReference>
<evidence type="ECO:0000313" key="11">
    <source>
        <dbReference type="Proteomes" id="UP000268016"/>
    </source>
</evidence>
<evidence type="ECO:0000259" key="9">
    <source>
        <dbReference type="PROSITE" id="PS50928"/>
    </source>
</evidence>
<feature type="domain" description="ABC transmembrane type-1" evidence="9">
    <location>
        <begin position="97"/>
        <end position="289"/>
    </location>
</feature>
<comment type="subcellular location">
    <subcellularLocation>
        <location evidence="1 7">Cell membrane</location>
        <topology evidence="1 7">Multi-pass membrane protein</topology>
    </subcellularLocation>
</comment>
<dbReference type="Gene3D" id="1.10.3720.10">
    <property type="entry name" value="MetI-like"/>
    <property type="match status" value="1"/>
</dbReference>
<dbReference type="EMBL" id="RDRB01000008">
    <property type="protein sequence ID" value="ROT99050.1"/>
    <property type="molecule type" value="Genomic_DNA"/>
</dbReference>
<reference evidence="10 11" key="1">
    <citation type="submission" date="2018-10" db="EMBL/GenBank/DDBJ databases">
        <title>Histidinibacterium lentulum gen. nov., sp. nov., a marine bacterium from the culture broth of Picochlorum sp. 122.</title>
        <authorList>
            <person name="Wang G."/>
        </authorList>
    </citation>
    <scope>NUCLEOTIDE SEQUENCE [LARGE SCALE GENOMIC DNA]</scope>
    <source>
        <strain evidence="10 11">B17</strain>
    </source>
</reference>
<feature type="transmembrane region" description="Helical" evidence="7">
    <location>
        <begin position="268"/>
        <end position="287"/>
    </location>
</feature>